<gene>
    <name evidence="1" type="ORF">L2E82_19693</name>
</gene>
<proteinExistence type="predicted"/>
<reference evidence="1 2" key="2">
    <citation type="journal article" date="2022" name="Mol. Ecol. Resour.">
        <title>The genomes of chicory, endive, great burdock and yacon provide insights into Asteraceae paleo-polyploidization history and plant inulin production.</title>
        <authorList>
            <person name="Fan W."/>
            <person name="Wang S."/>
            <person name="Wang H."/>
            <person name="Wang A."/>
            <person name="Jiang F."/>
            <person name="Liu H."/>
            <person name="Zhao H."/>
            <person name="Xu D."/>
            <person name="Zhang Y."/>
        </authorList>
    </citation>
    <scope>NUCLEOTIDE SEQUENCE [LARGE SCALE GENOMIC DNA]</scope>
    <source>
        <strain evidence="2">cv. Punajuju</strain>
        <tissue evidence="1">Leaves</tissue>
    </source>
</reference>
<keyword evidence="2" id="KW-1185">Reference proteome</keyword>
<dbReference type="EMBL" id="CM042011">
    <property type="protein sequence ID" value="KAI3768857.1"/>
    <property type="molecule type" value="Genomic_DNA"/>
</dbReference>
<dbReference type="Proteomes" id="UP001055811">
    <property type="component" value="Linkage Group LG03"/>
</dbReference>
<accession>A0ACB9FCH7</accession>
<name>A0ACB9FCH7_CICIN</name>
<reference evidence="2" key="1">
    <citation type="journal article" date="2022" name="Mol. Ecol. Resour.">
        <title>The genomes of chicory, endive, great burdock and yacon provide insights into Asteraceae palaeo-polyploidization history and plant inulin production.</title>
        <authorList>
            <person name="Fan W."/>
            <person name="Wang S."/>
            <person name="Wang H."/>
            <person name="Wang A."/>
            <person name="Jiang F."/>
            <person name="Liu H."/>
            <person name="Zhao H."/>
            <person name="Xu D."/>
            <person name="Zhang Y."/>
        </authorList>
    </citation>
    <scope>NUCLEOTIDE SEQUENCE [LARGE SCALE GENOMIC DNA]</scope>
    <source>
        <strain evidence="2">cv. Punajuju</strain>
    </source>
</reference>
<evidence type="ECO:0000313" key="2">
    <source>
        <dbReference type="Proteomes" id="UP001055811"/>
    </source>
</evidence>
<evidence type="ECO:0000313" key="1">
    <source>
        <dbReference type="EMBL" id="KAI3768857.1"/>
    </source>
</evidence>
<comment type="caution">
    <text evidence="1">The sequence shown here is derived from an EMBL/GenBank/DDBJ whole genome shotgun (WGS) entry which is preliminary data.</text>
</comment>
<organism evidence="1 2">
    <name type="scientific">Cichorium intybus</name>
    <name type="common">Chicory</name>
    <dbReference type="NCBI Taxonomy" id="13427"/>
    <lineage>
        <taxon>Eukaryota</taxon>
        <taxon>Viridiplantae</taxon>
        <taxon>Streptophyta</taxon>
        <taxon>Embryophyta</taxon>
        <taxon>Tracheophyta</taxon>
        <taxon>Spermatophyta</taxon>
        <taxon>Magnoliopsida</taxon>
        <taxon>eudicotyledons</taxon>
        <taxon>Gunneridae</taxon>
        <taxon>Pentapetalae</taxon>
        <taxon>asterids</taxon>
        <taxon>campanulids</taxon>
        <taxon>Asterales</taxon>
        <taxon>Asteraceae</taxon>
        <taxon>Cichorioideae</taxon>
        <taxon>Cichorieae</taxon>
        <taxon>Cichoriinae</taxon>
        <taxon>Cichorium</taxon>
    </lineage>
</organism>
<protein>
    <submittedName>
        <fullName evidence="1">Uncharacterized protein</fullName>
    </submittedName>
</protein>
<sequence>MMNFNGFLSSCKAGLPPSSSVPVKCSNLHRLVNDGISLYNQFLDPNNFLGKWIGTAKKEDIPVEKALSDETLSDELSVRWKSNCFRCVYPVRFLTLRGLKAEAEVREEEEERESVVVRVKREMFNC</sequence>